<gene>
    <name evidence="1" type="ORF">SCABRO_01625</name>
</gene>
<evidence type="ECO:0000313" key="2">
    <source>
        <dbReference type="Proteomes" id="UP000030652"/>
    </source>
</evidence>
<evidence type="ECO:0000313" key="1">
    <source>
        <dbReference type="EMBL" id="KHE92620.1"/>
    </source>
</evidence>
<name>A0A0B0EPN4_9BACT</name>
<dbReference type="Proteomes" id="UP000030652">
    <property type="component" value="Unassembled WGS sequence"/>
</dbReference>
<reference evidence="1 2" key="1">
    <citation type="submission" date="2014-10" db="EMBL/GenBank/DDBJ databases">
        <title>Draft genome of anammox bacterium scalindua brodae, obtained using differential coverage binning of sequence data from two enrichment reactors.</title>
        <authorList>
            <person name="Speth D.R."/>
            <person name="Russ L."/>
            <person name="Kartal B."/>
            <person name="Op den Camp H.J."/>
            <person name="Dutilh B.E."/>
            <person name="Jetten M.S."/>
        </authorList>
    </citation>
    <scope>NUCLEOTIDE SEQUENCE [LARGE SCALE GENOMIC DNA]</scope>
    <source>
        <strain evidence="1">RU1</strain>
    </source>
</reference>
<dbReference type="EMBL" id="JRYO01000113">
    <property type="protein sequence ID" value="KHE92620.1"/>
    <property type="molecule type" value="Genomic_DNA"/>
</dbReference>
<comment type="caution">
    <text evidence="1">The sequence shown here is derived from an EMBL/GenBank/DDBJ whole genome shotgun (WGS) entry which is preliminary data.</text>
</comment>
<sequence length="133" mass="15544">MYGRKYPVFEETTNSIRVSMQAEYIRAEIFVLTHGKQQLFLPDLILLNMLSEKAYVSFPECADMIKKVTVDTSKAIIEFSNRWETYLEICGTKESILLRIKDNSVDFFNLDKTIKPPPNSDKFVKLFFMLKKT</sequence>
<proteinExistence type="predicted"/>
<organism evidence="1 2">
    <name type="scientific">Candidatus Scalindua brodae</name>
    <dbReference type="NCBI Taxonomy" id="237368"/>
    <lineage>
        <taxon>Bacteria</taxon>
        <taxon>Pseudomonadati</taxon>
        <taxon>Planctomycetota</taxon>
        <taxon>Candidatus Brocadiia</taxon>
        <taxon>Candidatus Brocadiales</taxon>
        <taxon>Candidatus Scalinduaceae</taxon>
        <taxon>Candidatus Scalindua</taxon>
    </lineage>
</organism>
<dbReference type="AlphaFoldDB" id="A0A0B0EPN4"/>
<accession>A0A0B0EPN4</accession>
<protein>
    <submittedName>
        <fullName evidence="1">Uncharacterized protein</fullName>
    </submittedName>
</protein>